<evidence type="ECO:0000313" key="1">
    <source>
        <dbReference type="EMBL" id="KAK3691151.1"/>
    </source>
</evidence>
<proteinExistence type="predicted"/>
<comment type="caution">
    <text evidence="1">The sequence shown here is derived from an EMBL/GenBank/DDBJ whole genome shotgun (WGS) entry which is preliminary data.</text>
</comment>
<gene>
    <name evidence="1" type="ORF">LTR37_018855</name>
</gene>
<evidence type="ECO:0000313" key="2">
    <source>
        <dbReference type="Proteomes" id="UP001281147"/>
    </source>
</evidence>
<sequence length="365" mass="40505">MFPSQMQGNQKRMEWKFKLKRNVRAIEDVDAAYINHSKAEQQRQTLEAQLSTLPLNDAAKATVLQMQEVLQAQRESLASLLESIPLSARKPPNAATLVQQVLNIPELLEHILLYVDNSDLLDSYCVSRQFYNAIEASPSLQRRLGLQATPNSSIHFPAEYLGSWMYSTDAEGPRSTRGTAKGSKILVSIYPGSLLVRLGTRCRSMLICQPPVRQVKLFTSCCSKNRSNFLAQFAPGGGPTSPAPLANVCAQGDSAGVTVGDINDAMELALAKHRLCPDATIYDHNDDGSVNVRFELEFEIDVIDAEPLWQAKVARIRADKDESIKKKETQRRLEWYMQAKSAARDDGRPIPTLAEFEATLDVGTV</sequence>
<name>A0ACC3MHM9_9PEZI</name>
<dbReference type="EMBL" id="JAUTXU010000274">
    <property type="protein sequence ID" value="KAK3691151.1"/>
    <property type="molecule type" value="Genomic_DNA"/>
</dbReference>
<organism evidence="1 2">
    <name type="scientific">Vermiconidia calcicola</name>
    <dbReference type="NCBI Taxonomy" id="1690605"/>
    <lineage>
        <taxon>Eukaryota</taxon>
        <taxon>Fungi</taxon>
        <taxon>Dikarya</taxon>
        <taxon>Ascomycota</taxon>
        <taxon>Pezizomycotina</taxon>
        <taxon>Dothideomycetes</taxon>
        <taxon>Dothideomycetidae</taxon>
        <taxon>Mycosphaerellales</taxon>
        <taxon>Extremaceae</taxon>
        <taxon>Vermiconidia</taxon>
    </lineage>
</organism>
<protein>
    <submittedName>
        <fullName evidence="1">Uncharacterized protein</fullName>
    </submittedName>
</protein>
<reference evidence="1" key="1">
    <citation type="submission" date="2023-07" db="EMBL/GenBank/DDBJ databases">
        <title>Black Yeasts Isolated from many extreme environments.</title>
        <authorList>
            <person name="Coleine C."/>
            <person name="Stajich J.E."/>
            <person name="Selbmann L."/>
        </authorList>
    </citation>
    <scope>NUCLEOTIDE SEQUENCE</scope>
    <source>
        <strain evidence="1">CCFEE 5714</strain>
    </source>
</reference>
<keyword evidence="2" id="KW-1185">Reference proteome</keyword>
<dbReference type="Proteomes" id="UP001281147">
    <property type="component" value="Unassembled WGS sequence"/>
</dbReference>
<accession>A0ACC3MHM9</accession>